<evidence type="ECO:0000256" key="2">
    <source>
        <dbReference type="SAM" id="SignalP"/>
    </source>
</evidence>
<evidence type="ECO:0008006" key="5">
    <source>
        <dbReference type="Google" id="ProtNLM"/>
    </source>
</evidence>
<protein>
    <recommendedName>
        <fullName evidence="5">Heme haloperoxidase family profile domain-containing protein</fullName>
    </recommendedName>
</protein>
<dbReference type="Proteomes" id="UP000245946">
    <property type="component" value="Unassembled WGS sequence"/>
</dbReference>
<feature type="compositionally biased region" description="Polar residues" evidence="1">
    <location>
        <begin position="249"/>
        <end position="259"/>
    </location>
</feature>
<dbReference type="OrthoDB" id="2110578at2759"/>
<reference evidence="3 4" key="1">
    <citation type="journal article" date="2018" name="Mol. Biol. Evol.">
        <title>Broad Genomic Sampling Reveals a Smut Pathogenic Ancestry of the Fungal Clade Ustilaginomycotina.</title>
        <authorList>
            <person name="Kijpornyongpan T."/>
            <person name="Mondo S.J."/>
            <person name="Barry K."/>
            <person name="Sandor L."/>
            <person name="Lee J."/>
            <person name="Lipzen A."/>
            <person name="Pangilinan J."/>
            <person name="LaButti K."/>
            <person name="Hainaut M."/>
            <person name="Henrissat B."/>
            <person name="Grigoriev I.V."/>
            <person name="Spatafora J.W."/>
            <person name="Aime M.C."/>
        </authorList>
    </citation>
    <scope>NUCLEOTIDE SEQUENCE [LARGE SCALE GENOMIC DNA]</scope>
    <source>
        <strain evidence="3 4">MCA 4186</strain>
    </source>
</reference>
<dbReference type="EMBL" id="KZ819286">
    <property type="protein sequence ID" value="PWO00102.1"/>
    <property type="molecule type" value="Genomic_DNA"/>
</dbReference>
<feature type="region of interest" description="Disordered" evidence="1">
    <location>
        <begin position="249"/>
        <end position="294"/>
    </location>
</feature>
<feature type="compositionally biased region" description="Low complexity" evidence="1">
    <location>
        <begin position="263"/>
        <end position="292"/>
    </location>
</feature>
<organism evidence="3 4">
    <name type="scientific">Tilletiopsis washingtonensis</name>
    <dbReference type="NCBI Taxonomy" id="58919"/>
    <lineage>
        <taxon>Eukaryota</taxon>
        <taxon>Fungi</taxon>
        <taxon>Dikarya</taxon>
        <taxon>Basidiomycota</taxon>
        <taxon>Ustilaginomycotina</taxon>
        <taxon>Exobasidiomycetes</taxon>
        <taxon>Entylomatales</taxon>
        <taxon>Entylomatales incertae sedis</taxon>
        <taxon>Tilletiopsis</taxon>
    </lineage>
</organism>
<dbReference type="RefSeq" id="XP_025600380.1">
    <property type="nucleotide sequence ID" value="XM_025741686.1"/>
</dbReference>
<evidence type="ECO:0000313" key="4">
    <source>
        <dbReference type="Proteomes" id="UP000245946"/>
    </source>
</evidence>
<feature type="signal peptide" evidence="2">
    <location>
        <begin position="1"/>
        <end position="19"/>
    </location>
</feature>
<gene>
    <name evidence="3" type="ORF">FA09DRAFT_328218</name>
</gene>
<dbReference type="GeneID" id="37269230"/>
<accession>A0A316ZF01</accession>
<sequence>MKFTAALVGAAAVFGVTAAQSSSNQTLCAKYASALFNVSNSTTQQTLLTALVNTAVIGNYSAGAMNAVTGIVNPGRTTSGEEVNLLGYFNGSLVSTNRNGQAVAINFLDDGGATPLKENKPCSSGDNSKNQCKLLNHLYQYFGALLGCDAEGFPSYAGSTSQSAVHRYMNLDTNEVTYFIEQVGAAAASFGVSSEDITTVATTLGNVFNVRCAPAAKVPSTAETAYSQSICVASDCPLAENSDCSATSDMSFPNGTNGVEPQRASASTSSSMSGGSSTTRSGSAPTGSTTTRPDGASMLTAVNAFGALALGAAGLVAISL</sequence>
<feature type="chain" id="PRO_5016425423" description="Heme haloperoxidase family profile domain-containing protein" evidence="2">
    <location>
        <begin position="20"/>
        <end position="320"/>
    </location>
</feature>
<name>A0A316ZF01_9BASI</name>
<dbReference type="STRING" id="58919.A0A316ZF01"/>
<keyword evidence="4" id="KW-1185">Reference proteome</keyword>
<evidence type="ECO:0000256" key="1">
    <source>
        <dbReference type="SAM" id="MobiDB-lite"/>
    </source>
</evidence>
<proteinExistence type="predicted"/>
<evidence type="ECO:0000313" key="3">
    <source>
        <dbReference type="EMBL" id="PWO00102.1"/>
    </source>
</evidence>
<keyword evidence="2" id="KW-0732">Signal</keyword>
<dbReference type="AlphaFoldDB" id="A0A316ZF01"/>